<name>A0A0X3PNC5_SCHSO</name>
<evidence type="ECO:0000313" key="7">
    <source>
        <dbReference type="EMBL" id="JAP53254.1"/>
    </source>
</evidence>
<feature type="signal peptide" evidence="5">
    <location>
        <begin position="1"/>
        <end position="22"/>
    </location>
</feature>
<evidence type="ECO:0000256" key="4">
    <source>
        <dbReference type="ARBA" id="ARBA00023242"/>
    </source>
</evidence>
<reference evidence="7" key="1">
    <citation type="submission" date="2016-01" db="EMBL/GenBank/DDBJ databases">
        <title>Reference transcriptome for the parasite Schistocephalus solidus: insights into the molecular evolution of parasitism.</title>
        <authorList>
            <person name="Hebert F.O."/>
            <person name="Grambauer S."/>
            <person name="Barber I."/>
            <person name="Landry C.R."/>
            <person name="Aubin-Horth N."/>
        </authorList>
    </citation>
    <scope>NUCLEOTIDE SEQUENCE</scope>
</reference>
<dbReference type="SUPFAM" id="SSF81383">
    <property type="entry name" value="F-box domain"/>
    <property type="match status" value="1"/>
</dbReference>
<dbReference type="Gene3D" id="1.20.1280.50">
    <property type="match status" value="1"/>
</dbReference>
<dbReference type="GO" id="GO:0005737">
    <property type="term" value="C:cytoplasm"/>
    <property type="evidence" value="ECO:0007669"/>
    <property type="project" value="TreeGrafter"/>
</dbReference>
<feature type="domain" description="F-box" evidence="6">
    <location>
        <begin position="268"/>
        <end position="315"/>
    </location>
</feature>
<evidence type="ECO:0000256" key="5">
    <source>
        <dbReference type="SAM" id="SignalP"/>
    </source>
</evidence>
<dbReference type="UniPathway" id="UPA00143"/>
<dbReference type="GO" id="GO:0005634">
    <property type="term" value="C:nucleus"/>
    <property type="evidence" value="ECO:0007669"/>
    <property type="project" value="UniProtKB-SubCell"/>
</dbReference>
<evidence type="ECO:0000256" key="3">
    <source>
        <dbReference type="ARBA" id="ARBA00022786"/>
    </source>
</evidence>
<gene>
    <name evidence="7" type="primary">FBX32</name>
    <name evidence="7" type="ORF">TR151249</name>
</gene>
<proteinExistence type="predicted"/>
<comment type="subcellular location">
    <subcellularLocation>
        <location evidence="1">Nucleus</location>
    </subcellularLocation>
</comment>
<comment type="pathway">
    <text evidence="2">Protein modification; protein ubiquitination.</text>
</comment>
<protein>
    <submittedName>
        <fullName evidence="7">F-box only protein 32</fullName>
    </submittedName>
</protein>
<dbReference type="GO" id="GO:0016567">
    <property type="term" value="P:protein ubiquitination"/>
    <property type="evidence" value="ECO:0007669"/>
    <property type="project" value="UniProtKB-UniPathway"/>
</dbReference>
<evidence type="ECO:0000256" key="2">
    <source>
        <dbReference type="ARBA" id="ARBA00004906"/>
    </source>
</evidence>
<keyword evidence="5" id="KW-0732">Signal</keyword>
<dbReference type="EMBL" id="GEEE01009971">
    <property type="protein sequence ID" value="JAP53254.1"/>
    <property type="molecule type" value="Transcribed_RNA"/>
</dbReference>
<dbReference type="InterPro" id="IPR001810">
    <property type="entry name" value="F-box_dom"/>
</dbReference>
<dbReference type="Pfam" id="PF12937">
    <property type="entry name" value="F-box-like"/>
    <property type="match status" value="1"/>
</dbReference>
<dbReference type="AlphaFoldDB" id="A0A0X3PNC5"/>
<dbReference type="InterPro" id="IPR040394">
    <property type="entry name" value="FBX25/32"/>
</dbReference>
<evidence type="ECO:0000256" key="1">
    <source>
        <dbReference type="ARBA" id="ARBA00004123"/>
    </source>
</evidence>
<dbReference type="InterPro" id="IPR036047">
    <property type="entry name" value="F-box-like_dom_sf"/>
</dbReference>
<sequence>LSRWRLQRILVVRLYRLTLVSWSEFMPYLSRDWRCPGEKWIKSIENGNTWENAKFWREKVFANMNAVALKRIYRQSLTNEKLSVDEFKSLLENVVFYQPHIYLNMNVTREVTITSTITDALIRLDMKSAVHDIRRFNYVCKLVKYLLMHRLHTLSGRSQIYLIELLKVIMNHVLGSFNQMSIFRELLETLKASLEQHNYEHIGSSQLWNNHWEALKLMSSTLENFDIQKTSTNVALKRQLNSQFHSQPVSTSISAKDEPEDAISAVVPTTLETLPLECLSRILSNVQSPVDLESAARASPSLALVINDDLLWKHLAIMNFTPNQIMSVRYGRASWRADKPVTIKECNWRRAYMRLLRIYGEQQVHSASLGLCEACSCLFWMLLGHTCLRESQPSKVRPLSPEDFVSMFSA</sequence>
<organism evidence="7">
    <name type="scientific">Schistocephalus solidus</name>
    <name type="common">Tapeworm</name>
    <dbReference type="NCBI Taxonomy" id="70667"/>
    <lineage>
        <taxon>Eukaryota</taxon>
        <taxon>Metazoa</taxon>
        <taxon>Spiralia</taxon>
        <taxon>Lophotrochozoa</taxon>
        <taxon>Platyhelminthes</taxon>
        <taxon>Cestoda</taxon>
        <taxon>Eucestoda</taxon>
        <taxon>Diphyllobothriidea</taxon>
        <taxon>Diphyllobothriidae</taxon>
        <taxon>Schistocephalus</taxon>
    </lineage>
</organism>
<evidence type="ECO:0000259" key="6">
    <source>
        <dbReference type="PROSITE" id="PS50181"/>
    </source>
</evidence>
<dbReference type="GO" id="GO:0019005">
    <property type="term" value="C:SCF ubiquitin ligase complex"/>
    <property type="evidence" value="ECO:0007669"/>
    <property type="project" value="TreeGrafter"/>
</dbReference>
<dbReference type="PANTHER" id="PTHR13123">
    <property type="entry name" value="LD30288P"/>
    <property type="match status" value="1"/>
</dbReference>
<dbReference type="PROSITE" id="PS50181">
    <property type="entry name" value="FBOX"/>
    <property type="match status" value="1"/>
</dbReference>
<keyword evidence="3" id="KW-0833">Ubl conjugation pathway</keyword>
<accession>A0A0X3PNC5</accession>
<feature type="non-terminal residue" evidence="7">
    <location>
        <position position="1"/>
    </location>
</feature>
<dbReference type="PANTHER" id="PTHR13123:SF7">
    <property type="entry name" value="LD30288P"/>
    <property type="match status" value="1"/>
</dbReference>
<keyword evidence="4" id="KW-0539">Nucleus</keyword>
<feature type="chain" id="PRO_5007051221" evidence="5">
    <location>
        <begin position="23"/>
        <end position="410"/>
    </location>
</feature>